<dbReference type="OrthoDB" id="6153129at2759"/>
<proteinExistence type="predicted"/>
<organism evidence="1 2">
    <name type="scientific">Streblomastix strix</name>
    <dbReference type="NCBI Taxonomy" id="222440"/>
    <lineage>
        <taxon>Eukaryota</taxon>
        <taxon>Metamonada</taxon>
        <taxon>Preaxostyla</taxon>
        <taxon>Oxymonadida</taxon>
        <taxon>Streblomastigidae</taxon>
        <taxon>Streblomastix</taxon>
    </lineage>
</organism>
<comment type="caution">
    <text evidence="1">The sequence shown here is derived from an EMBL/GenBank/DDBJ whole genome shotgun (WGS) entry which is preliminary data.</text>
</comment>
<protein>
    <submittedName>
        <fullName evidence="1">Uncharacterized protein</fullName>
    </submittedName>
</protein>
<dbReference type="Proteomes" id="UP000324800">
    <property type="component" value="Unassembled WGS sequence"/>
</dbReference>
<accession>A0A5J4WV58</accession>
<sequence length="129" mass="15069">MQLTKATRKISDDTFNYDDEVIDEAQYKVSQSPRQFKCNKPLQEAVLTLNNSKVHFCHIDTDSMYLAIADSQIEVQKQKLRRDIKDQEFFDQHNKEWPPWDNCTIAEEKKLMSITTESQGENIVCLAPK</sequence>
<dbReference type="AlphaFoldDB" id="A0A5J4WV58"/>
<dbReference type="EMBL" id="SNRW01000877">
    <property type="protein sequence ID" value="KAA6398811.1"/>
    <property type="molecule type" value="Genomic_DNA"/>
</dbReference>
<gene>
    <name evidence="1" type="ORF">EZS28_005666</name>
</gene>
<reference evidence="1 2" key="1">
    <citation type="submission" date="2019-03" db="EMBL/GenBank/DDBJ databases">
        <title>Single cell metagenomics reveals metabolic interactions within the superorganism composed of flagellate Streblomastix strix and complex community of Bacteroidetes bacteria on its surface.</title>
        <authorList>
            <person name="Treitli S.C."/>
            <person name="Kolisko M."/>
            <person name="Husnik F."/>
            <person name="Keeling P."/>
            <person name="Hampl V."/>
        </authorList>
    </citation>
    <scope>NUCLEOTIDE SEQUENCE [LARGE SCALE GENOMIC DNA]</scope>
    <source>
        <strain evidence="1">ST1C</strain>
    </source>
</reference>
<evidence type="ECO:0000313" key="1">
    <source>
        <dbReference type="EMBL" id="KAA6398811.1"/>
    </source>
</evidence>
<name>A0A5J4WV58_9EUKA</name>
<evidence type="ECO:0000313" key="2">
    <source>
        <dbReference type="Proteomes" id="UP000324800"/>
    </source>
</evidence>